<evidence type="ECO:0000256" key="4">
    <source>
        <dbReference type="ARBA" id="ARBA00022679"/>
    </source>
</evidence>
<evidence type="ECO:0000256" key="7">
    <source>
        <dbReference type="ARBA" id="ARBA00022840"/>
    </source>
</evidence>
<dbReference type="GO" id="GO:0005524">
    <property type="term" value="F:ATP binding"/>
    <property type="evidence" value="ECO:0007669"/>
    <property type="project" value="UniProtKB-KW"/>
</dbReference>
<dbReference type="Pfam" id="PF02518">
    <property type="entry name" value="HATPase_c"/>
    <property type="match status" value="1"/>
</dbReference>
<dbReference type="GO" id="GO:0000155">
    <property type="term" value="F:phosphorelay sensor kinase activity"/>
    <property type="evidence" value="ECO:0007669"/>
    <property type="project" value="InterPro"/>
</dbReference>
<dbReference type="InterPro" id="IPR001610">
    <property type="entry name" value="PAC"/>
</dbReference>
<dbReference type="InterPro" id="IPR036097">
    <property type="entry name" value="HisK_dim/P_sf"/>
</dbReference>
<dbReference type="RefSeq" id="WP_132009381.1">
    <property type="nucleotide sequence ID" value="NZ_JABUHM010000011.1"/>
</dbReference>
<comment type="caution">
    <text evidence="11">The sequence shown here is derived from an EMBL/GenBank/DDBJ whole genome shotgun (WGS) entry which is preliminary data.</text>
</comment>
<keyword evidence="3" id="KW-0597">Phosphoprotein</keyword>
<dbReference type="SUPFAM" id="SSF55874">
    <property type="entry name" value="ATPase domain of HSP90 chaperone/DNA topoisomerase II/histidine kinase"/>
    <property type="match status" value="1"/>
</dbReference>
<dbReference type="InterPro" id="IPR035965">
    <property type="entry name" value="PAS-like_dom_sf"/>
</dbReference>
<reference evidence="11 12" key="1">
    <citation type="journal article" date="2015" name="Stand. Genomic Sci.">
        <title>Genomic Encyclopedia of Bacterial and Archaeal Type Strains, Phase III: the genomes of soil and plant-associated and newly described type strains.</title>
        <authorList>
            <person name="Whitman W.B."/>
            <person name="Woyke T."/>
            <person name="Klenk H.P."/>
            <person name="Zhou Y."/>
            <person name="Lilburn T.G."/>
            <person name="Beck B.J."/>
            <person name="De Vos P."/>
            <person name="Vandamme P."/>
            <person name="Eisen J.A."/>
            <person name="Garrity G."/>
            <person name="Hugenholtz P."/>
            <person name="Kyrpides N.C."/>
        </authorList>
    </citation>
    <scope>NUCLEOTIDE SEQUENCE [LARGE SCALE GENOMIC DNA]</scope>
    <source>
        <strain evidence="11 12">CV53</strain>
    </source>
</reference>
<dbReference type="PROSITE" id="PS50113">
    <property type="entry name" value="PAC"/>
    <property type="match status" value="1"/>
</dbReference>
<dbReference type="CDD" id="cd00082">
    <property type="entry name" value="HisKA"/>
    <property type="match status" value="1"/>
</dbReference>
<dbReference type="Gene3D" id="3.30.565.10">
    <property type="entry name" value="Histidine kinase-like ATPase, C-terminal domain"/>
    <property type="match status" value="1"/>
</dbReference>
<keyword evidence="12" id="KW-1185">Reference proteome</keyword>
<dbReference type="SMART" id="SM00388">
    <property type="entry name" value="HisKA"/>
    <property type="match status" value="1"/>
</dbReference>
<keyword evidence="7" id="KW-0067">ATP-binding</keyword>
<dbReference type="EMBL" id="SLVV01000010">
    <property type="protein sequence ID" value="TCN22598.1"/>
    <property type="molecule type" value="Genomic_DNA"/>
</dbReference>
<feature type="domain" description="Histidine kinase" evidence="9">
    <location>
        <begin position="325"/>
        <end position="534"/>
    </location>
</feature>
<protein>
    <recommendedName>
        <fullName evidence="2">histidine kinase</fullName>
        <ecNumber evidence="2">2.7.13.3</ecNumber>
    </recommendedName>
</protein>
<dbReference type="EC" id="2.7.13.3" evidence="2"/>
<evidence type="ECO:0000313" key="11">
    <source>
        <dbReference type="EMBL" id="TCN22598.1"/>
    </source>
</evidence>
<dbReference type="NCBIfam" id="TIGR00229">
    <property type="entry name" value="sensory_box"/>
    <property type="match status" value="1"/>
</dbReference>
<dbReference type="InterPro" id="IPR036890">
    <property type="entry name" value="HATPase_C_sf"/>
</dbReference>
<keyword evidence="4" id="KW-0808">Transferase</keyword>
<organism evidence="11 12">
    <name type="scientific">Mesobacillus foraminis</name>
    <dbReference type="NCBI Taxonomy" id="279826"/>
    <lineage>
        <taxon>Bacteria</taxon>
        <taxon>Bacillati</taxon>
        <taxon>Bacillota</taxon>
        <taxon>Bacilli</taxon>
        <taxon>Bacillales</taxon>
        <taxon>Bacillaceae</taxon>
        <taxon>Mesobacillus</taxon>
    </lineage>
</organism>
<evidence type="ECO:0000256" key="8">
    <source>
        <dbReference type="ARBA" id="ARBA00023012"/>
    </source>
</evidence>
<sequence>MRETEPLYITRSKQICREMGMDPNELARPKRFLTDEKIEMKRKEYSEILSVVSYFSNKLAGSLEAPILITISDAEGYLLEITGNELIKSTVETLGIKIGGLFATEDTGTNVISLALEQGHPISIIGEEHYHTSLFEIACYGAPFYYKDESSLLGSVCIMTPIMFRNPLLLNMLSQTVETIERELLLRKQNRQLNILNQILISRTRNGIMITNEKGIIIEFNEYAEELSKQSRNSVLGKCIYDLMLTGSYYKRVLEGEEKFENEELKFTADDGSQIVCLFDIQPIYENNKLIGAFGQYRDITDRYAMEEKIKEAEKDALAGRIAAGIAHEIRNPLTTVRGYLQFLQKETDDNISELFSGLLIPEIDRANKIISDFLRISKPSRTKFESIPVNQLITDYIYKFLKSESFLYNVDVEIEIDPSAQNLEILCSREELLQVFINLFQNSLHAKRDVPLKINIQAIRVDSSVQFIFSDNGKGISSAALTHIFEPFYSTKDEGTGLGLAVSRKIIESHGGSMHASSDGSGTKFMIEIPYVQQ</sequence>
<dbReference type="Proteomes" id="UP000295689">
    <property type="component" value="Unassembled WGS sequence"/>
</dbReference>
<dbReference type="SMART" id="SM00091">
    <property type="entry name" value="PAS"/>
    <property type="match status" value="1"/>
</dbReference>
<dbReference type="Gene3D" id="1.10.287.130">
    <property type="match status" value="1"/>
</dbReference>
<dbReference type="PANTHER" id="PTHR43065:SF34">
    <property type="entry name" value="SPORULATION KINASE A"/>
    <property type="match status" value="1"/>
</dbReference>
<dbReference type="Pfam" id="PF13426">
    <property type="entry name" value="PAS_9"/>
    <property type="match status" value="1"/>
</dbReference>
<dbReference type="Gene3D" id="3.30.450.20">
    <property type="entry name" value="PAS domain"/>
    <property type="match status" value="1"/>
</dbReference>
<keyword evidence="6" id="KW-0418">Kinase</keyword>
<dbReference type="InterPro" id="IPR003661">
    <property type="entry name" value="HisK_dim/P_dom"/>
</dbReference>
<dbReference type="InterPro" id="IPR004358">
    <property type="entry name" value="Sig_transdc_His_kin-like_C"/>
</dbReference>
<dbReference type="SUPFAM" id="SSF47384">
    <property type="entry name" value="Homodimeric domain of signal transducing histidine kinase"/>
    <property type="match status" value="1"/>
</dbReference>
<dbReference type="CDD" id="cd00130">
    <property type="entry name" value="PAS"/>
    <property type="match status" value="1"/>
</dbReference>
<dbReference type="InterPro" id="IPR029016">
    <property type="entry name" value="GAF-like_dom_sf"/>
</dbReference>
<accession>A0A4R2B7B7</accession>
<dbReference type="PROSITE" id="PS50109">
    <property type="entry name" value="HIS_KIN"/>
    <property type="match status" value="1"/>
</dbReference>
<comment type="catalytic activity">
    <reaction evidence="1">
        <text>ATP + protein L-histidine = ADP + protein N-phospho-L-histidine.</text>
        <dbReference type="EC" id="2.7.13.3"/>
    </reaction>
</comment>
<keyword evidence="8" id="KW-0902">Two-component regulatory system</keyword>
<dbReference type="CDD" id="cd00075">
    <property type="entry name" value="HATPase"/>
    <property type="match status" value="1"/>
</dbReference>
<keyword evidence="5" id="KW-0547">Nucleotide-binding</keyword>
<evidence type="ECO:0000313" key="12">
    <source>
        <dbReference type="Proteomes" id="UP000295689"/>
    </source>
</evidence>
<evidence type="ECO:0000256" key="3">
    <source>
        <dbReference type="ARBA" id="ARBA00022553"/>
    </source>
</evidence>
<dbReference type="InterPro" id="IPR003594">
    <property type="entry name" value="HATPase_dom"/>
</dbReference>
<dbReference type="PANTHER" id="PTHR43065">
    <property type="entry name" value="SENSOR HISTIDINE KINASE"/>
    <property type="match status" value="1"/>
</dbReference>
<proteinExistence type="predicted"/>
<dbReference type="SMART" id="SM00387">
    <property type="entry name" value="HATPase_c"/>
    <property type="match status" value="1"/>
</dbReference>
<dbReference type="SMART" id="SM00086">
    <property type="entry name" value="PAC"/>
    <property type="match status" value="1"/>
</dbReference>
<evidence type="ECO:0000259" key="10">
    <source>
        <dbReference type="PROSITE" id="PS50113"/>
    </source>
</evidence>
<evidence type="ECO:0000256" key="5">
    <source>
        <dbReference type="ARBA" id="ARBA00022741"/>
    </source>
</evidence>
<evidence type="ECO:0000256" key="2">
    <source>
        <dbReference type="ARBA" id="ARBA00012438"/>
    </source>
</evidence>
<feature type="domain" description="PAC" evidence="10">
    <location>
        <begin position="261"/>
        <end position="312"/>
    </location>
</feature>
<dbReference type="SUPFAM" id="SSF55785">
    <property type="entry name" value="PYP-like sensor domain (PAS domain)"/>
    <property type="match status" value="1"/>
</dbReference>
<dbReference type="InterPro" id="IPR000014">
    <property type="entry name" value="PAS"/>
</dbReference>
<evidence type="ECO:0000259" key="9">
    <source>
        <dbReference type="PROSITE" id="PS50109"/>
    </source>
</evidence>
<dbReference type="InterPro" id="IPR000700">
    <property type="entry name" value="PAS-assoc_C"/>
</dbReference>
<dbReference type="Gene3D" id="3.30.450.40">
    <property type="match status" value="1"/>
</dbReference>
<name>A0A4R2B7B7_9BACI</name>
<dbReference type="InterPro" id="IPR005467">
    <property type="entry name" value="His_kinase_dom"/>
</dbReference>
<dbReference type="AlphaFoldDB" id="A0A4R2B7B7"/>
<evidence type="ECO:0000256" key="6">
    <source>
        <dbReference type="ARBA" id="ARBA00022777"/>
    </source>
</evidence>
<dbReference type="PRINTS" id="PR00344">
    <property type="entry name" value="BCTRLSENSOR"/>
</dbReference>
<gene>
    <name evidence="11" type="ORF">EV146_11083</name>
</gene>
<evidence type="ECO:0000256" key="1">
    <source>
        <dbReference type="ARBA" id="ARBA00000085"/>
    </source>
</evidence>
<dbReference type="Pfam" id="PF00512">
    <property type="entry name" value="HisKA"/>
    <property type="match status" value="1"/>
</dbReference>